<dbReference type="InterPro" id="IPR004360">
    <property type="entry name" value="Glyas_Fos-R_dOase_dom"/>
</dbReference>
<comment type="caution">
    <text evidence="2">The sequence shown here is derived from an EMBL/GenBank/DDBJ whole genome shotgun (WGS) entry which is preliminary data.</text>
</comment>
<name>W1Q3D6_ABIDE</name>
<organism evidence="2 3">
    <name type="scientific">Abiotrophia defectiva ATCC 49176</name>
    <dbReference type="NCBI Taxonomy" id="592010"/>
    <lineage>
        <taxon>Bacteria</taxon>
        <taxon>Bacillati</taxon>
        <taxon>Bacillota</taxon>
        <taxon>Bacilli</taxon>
        <taxon>Lactobacillales</taxon>
        <taxon>Aerococcaceae</taxon>
        <taxon>Abiotrophia</taxon>
    </lineage>
</organism>
<dbReference type="PANTHER" id="PTHR43279">
    <property type="entry name" value="CATECHOL-2,3-DIOXYGENASE"/>
    <property type="match status" value="1"/>
</dbReference>
<dbReference type="EMBL" id="ACIN03000006">
    <property type="protein sequence ID" value="ESK65672.1"/>
    <property type="molecule type" value="Genomic_DNA"/>
</dbReference>
<dbReference type="InterPro" id="IPR037523">
    <property type="entry name" value="VOC_core"/>
</dbReference>
<evidence type="ECO:0000259" key="1">
    <source>
        <dbReference type="PROSITE" id="PS51819"/>
    </source>
</evidence>
<evidence type="ECO:0000313" key="3">
    <source>
        <dbReference type="Proteomes" id="UP000019050"/>
    </source>
</evidence>
<dbReference type="SUPFAM" id="SSF54593">
    <property type="entry name" value="Glyoxalase/Bleomycin resistance protein/Dihydroxybiphenyl dioxygenase"/>
    <property type="match status" value="2"/>
</dbReference>
<sequence>MMYQETFDLESVTLNVINLPYMVAFYQQALGMAILEESPERVGLGVQGSDRPLLYLEAVAAPQESQARYGLYHVAYLLPSREDLGTFLVHAIKQALPLIGASDHGYSEAIYLEDPEGNGIEVYRDKPISQWEIEPDGRIPGVTLEMDGQGVYDSAKPLDGPYKMPEGSRIGHIHLSVQDSKRAAVWWNQVLGMETKFQMSSAAWMSSGTYHHQLAANQWAGSRLAPQEPDQAGLKHFSIVASSPQEEAAIVSRAQDLGAQAQDLAGGWQVTDSNGISLVLRSL</sequence>
<protein>
    <submittedName>
        <fullName evidence="2">Glyoxalase family protein</fullName>
    </submittedName>
</protein>
<dbReference type="AlphaFoldDB" id="W1Q3D6"/>
<feature type="domain" description="VOC" evidence="1">
    <location>
        <begin position="8"/>
        <end position="125"/>
    </location>
</feature>
<evidence type="ECO:0000313" key="2">
    <source>
        <dbReference type="EMBL" id="ESK65672.1"/>
    </source>
</evidence>
<dbReference type="eggNOG" id="COG2514">
    <property type="taxonomic scope" value="Bacteria"/>
</dbReference>
<dbReference type="STRING" id="592010.GCWU000182_000947"/>
<dbReference type="Gene3D" id="3.10.180.10">
    <property type="entry name" value="2,3-Dihydroxybiphenyl 1,2-Dioxygenase, domain 1"/>
    <property type="match status" value="2"/>
</dbReference>
<gene>
    <name evidence="2" type="ORF">GCWU000182_000947</name>
</gene>
<dbReference type="HOGENOM" id="CLU_059557_0_0_9"/>
<feature type="domain" description="VOC" evidence="1">
    <location>
        <begin position="169"/>
        <end position="283"/>
    </location>
</feature>
<reference evidence="2" key="1">
    <citation type="submission" date="2013-06" db="EMBL/GenBank/DDBJ databases">
        <authorList>
            <person name="Weinstock G."/>
            <person name="Sodergren E."/>
            <person name="Clifton S."/>
            <person name="Fulton L."/>
            <person name="Fulton B."/>
            <person name="Courtney L."/>
            <person name="Fronick C."/>
            <person name="Harrison M."/>
            <person name="Strong C."/>
            <person name="Farmer C."/>
            <person name="Delahaunty K."/>
            <person name="Markovic C."/>
            <person name="Hall O."/>
            <person name="Minx P."/>
            <person name="Tomlinson C."/>
            <person name="Mitreva M."/>
            <person name="Nelson J."/>
            <person name="Hou S."/>
            <person name="Wollam A."/>
            <person name="Pepin K.H."/>
            <person name="Johnson M."/>
            <person name="Bhonagiri V."/>
            <person name="Nash W.E."/>
            <person name="Warren W."/>
            <person name="Chinwalla A."/>
            <person name="Mardis E.R."/>
            <person name="Wilson R.K."/>
        </authorList>
    </citation>
    <scope>NUCLEOTIDE SEQUENCE [LARGE SCALE GENOMIC DNA]</scope>
    <source>
        <strain evidence="2">ATCC 49176</strain>
    </source>
</reference>
<dbReference type="InterPro" id="IPR029068">
    <property type="entry name" value="Glyas_Bleomycin-R_OHBP_Dase"/>
</dbReference>
<accession>W1Q3D6</accession>
<dbReference type="OrthoDB" id="9792626at2"/>
<keyword evidence="3" id="KW-1185">Reference proteome</keyword>
<dbReference type="PANTHER" id="PTHR43279:SF1">
    <property type="entry name" value="CATECHOL-2,3-DIOXYGENASE"/>
    <property type="match status" value="1"/>
</dbReference>
<proteinExistence type="predicted"/>
<dbReference type="PROSITE" id="PS51819">
    <property type="entry name" value="VOC"/>
    <property type="match status" value="2"/>
</dbReference>
<dbReference type="Proteomes" id="UP000019050">
    <property type="component" value="Unassembled WGS sequence"/>
</dbReference>
<dbReference type="Pfam" id="PF00903">
    <property type="entry name" value="Glyoxalase"/>
    <property type="match status" value="2"/>
</dbReference>